<protein>
    <submittedName>
        <fullName evidence="2">Uncharacterized protein</fullName>
    </submittedName>
</protein>
<evidence type="ECO:0000313" key="3">
    <source>
        <dbReference type="Proteomes" id="UP001469553"/>
    </source>
</evidence>
<organism evidence="2 3">
    <name type="scientific">Ameca splendens</name>
    <dbReference type="NCBI Taxonomy" id="208324"/>
    <lineage>
        <taxon>Eukaryota</taxon>
        <taxon>Metazoa</taxon>
        <taxon>Chordata</taxon>
        <taxon>Craniata</taxon>
        <taxon>Vertebrata</taxon>
        <taxon>Euteleostomi</taxon>
        <taxon>Actinopterygii</taxon>
        <taxon>Neopterygii</taxon>
        <taxon>Teleostei</taxon>
        <taxon>Neoteleostei</taxon>
        <taxon>Acanthomorphata</taxon>
        <taxon>Ovalentaria</taxon>
        <taxon>Atherinomorphae</taxon>
        <taxon>Cyprinodontiformes</taxon>
        <taxon>Goodeidae</taxon>
        <taxon>Ameca</taxon>
    </lineage>
</organism>
<proteinExistence type="predicted"/>
<gene>
    <name evidence="2" type="ORF">AMECASPLE_015382</name>
</gene>
<comment type="caution">
    <text evidence="2">The sequence shown here is derived from an EMBL/GenBank/DDBJ whole genome shotgun (WGS) entry which is preliminary data.</text>
</comment>
<name>A0ABV0Y1U6_9TELE</name>
<reference evidence="2 3" key="1">
    <citation type="submission" date="2021-06" db="EMBL/GenBank/DDBJ databases">
        <authorList>
            <person name="Palmer J.M."/>
        </authorList>
    </citation>
    <scope>NUCLEOTIDE SEQUENCE [LARGE SCALE GENOMIC DNA]</scope>
    <source>
        <strain evidence="2 3">AS_MEX2019</strain>
        <tissue evidence="2">Muscle</tissue>
    </source>
</reference>
<sequence length="125" mass="14832">MKKKKKHPSVGRLKMQKRLIPAPARPGNALPQQVVVYCQRFYFSSFFTFQKTQKEQKRLFFSKEQRIRGRQTQQEKDSCSSTLEMCTHVGHVHQFNSELWWIIGGSQPDNKTDLQWNISSDLFRR</sequence>
<feature type="compositionally biased region" description="Basic residues" evidence="1">
    <location>
        <begin position="1"/>
        <end position="17"/>
    </location>
</feature>
<keyword evidence="3" id="KW-1185">Reference proteome</keyword>
<feature type="region of interest" description="Disordered" evidence="1">
    <location>
        <begin position="1"/>
        <end position="24"/>
    </location>
</feature>
<dbReference type="Proteomes" id="UP001469553">
    <property type="component" value="Unassembled WGS sequence"/>
</dbReference>
<accession>A0ABV0Y1U6</accession>
<dbReference type="EMBL" id="JAHRIP010019890">
    <property type="protein sequence ID" value="MEQ2287696.1"/>
    <property type="molecule type" value="Genomic_DNA"/>
</dbReference>
<evidence type="ECO:0000256" key="1">
    <source>
        <dbReference type="SAM" id="MobiDB-lite"/>
    </source>
</evidence>
<evidence type="ECO:0000313" key="2">
    <source>
        <dbReference type="EMBL" id="MEQ2287696.1"/>
    </source>
</evidence>